<name>A0A4R4VA31_9PSEU</name>
<evidence type="ECO:0000256" key="2">
    <source>
        <dbReference type="ARBA" id="ARBA00022679"/>
    </source>
</evidence>
<evidence type="ECO:0000259" key="6">
    <source>
        <dbReference type="Pfam" id="PF00108"/>
    </source>
</evidence>
<dbReference type="RefSeq" id="WP_132618987.1">
    <property type="nucleotide sequence ID" value="NZ_SMKV01000002.1"/>
</dbReference>
<dbReference type="SUPFAM" id="SSF53901">
    <property type="entry name" value="Thiolase-like"/>
    <property type="match status" value="2"/>
</dbReference>
<dbReference type="InterPro" id="IPR016039">
    <property type="entry name" value="Thiolase-like"/>
</dbReference>
<dbReference type="InterPro" id="IPR020616">
    <property type="entry name" value="Thiolase_N"/>
</dbReference>
<evidence type="ECO:0000259" key="7">
    <source>
        <dbReference type="Pfam" id="PF02803"/>
    </source>
</evidence>
<dbReference type="OrthoDB" id="9764638at2"/>
<dbReference type="InterPro" id="IPR020613">
    <property type="entry name" value="Thiolase_CS"/>
</dbReference>
<dbReference type="CDD" id="cd00751">
    <property type="entry name" value="thiolase"/>
    <property type="match status" value="1"/>
</dbReference>
<keyword evidence="9" id="KW-1185">Reference proteome</keyword>
<organism evidence="8 9">
    <name type="scientific">Saccharopolyspora aridisoli</name>
    <dbReference type="NCBI Taxonomy" id="2530385"/>
    <lineage>
        <taxon>Bacteria</taxon>
        <taxon>Bacillati</taxon>
        <taxon>Actinomycetota</taxon>
        <taxon>Actinomycetes</taxon>
        <taxon>Pseudonocardiales</taxon>
        <taxon>Pseudonocardiaceae</taxon>
        <taxon>Saccharopolyspora</taxon>
    </lineage>
</organism>
<protein>
    <submittedName>
        <fullName evidence="8">Acetyl-CoA C-acetyltransferase</fullName>
        <ecNumber evidence="8">2.3.1.9</ecNumber>
    </submittedName>
</protein>
<dbReference type="GO" id="GO:0003985">
    <property type="term" value="F:acetyl-CoA C-acetyltransferase activity"/>
    <property type="evidence" value="ECO:0007669"/>
    <property type="project" value="UniProtKB-EC"/>
</dbReference>
<sequence length="404" mass="41895">MSEAFVYDAIRTPRGRGKKSGSLHGVKPITLAVSLIDELQRRHPQLDPALIDDVVLGVVSPVGDQGSDIAKTAALAAGLPETVAGVQLNRFCASGLEAVNIAAQKVRSGWEDAVLAGGVESMSRVSLGSDGGAWAMDPETNYATSFVPQGIGADLIATIEGFDRGTVDAYAAESQDRAAKAWADGRFGNSVVPVKDRNGVTVLDRDEHIRPGTTADSLGGLKPSFADIGEMGGFDSVALQKYHWVENIDHVHTAGNSSGIVDGAALALIGSAGLGERTGLKPRARIVSAALSGADPTIMLTGPGPAVRKALAKADMSIEQIDLVEINEAFAAVPLKFMKEFGVDHDKVNVNGGAIAMGHPLGATGAMILGTVIDELERRNLRYGLATLCIGGGMGIATIVERIG</sequence>
<dbReference type="PANTHER" id="PTHR43365">
    <property type="entry name" value="BLR7806 PROTEIN"/>
    <property type="match status" value="1"/>
</dbReference>
<evidence type="ECO:0000313" key="9">
    <source>
        <dbReference type="Proteomes" id="UP000294744"/>
    </source>
</evidence>
<reference evidence="8 9" key="1">
    <citation type="submission" date="2019-03" db="EMBL/GenBank/DDBJ databases">
        <title>Draft genome sequences of novel Actinobacteria.</title>
        <authorList>
            <person name="Sahin N."/>
            <person name="Ay H."/>
            <person name="Saygin H."/>
        </authorList>
    </citation>
    <scope>NUCLEOTIDE SEQUENCE [LARGE SCALE GENOMIC DNA]</scope>
    <source>
        <strain evidence="8 9">16K404</strain>
    </source>
</reference>
<evidence type="ECO:0000256" key="4">
    <source>
        <dbReference type="PIRSR" id="PIRSR000429-1"/>
    </source>
</evidence>
<keyword evidence="2 5" id="KW-0808">Transferase</keyword>
<feature type="active site" description="Proton acceptor" evidence="4">
    <location>
        <position position="359"/>
    </location>
</feature>
<dbReference type="InterPro" id="IPR020617">
    <property type="entry name" value="Thiolase_C"/>
</dbReference>
<dbReference type="AlphaFoldDB" id="A0A4R4VA31"/>
<dbReference type="PROSITE" id="PS00737">
    <property type="entry name" value="THIOLASE_2"/>
    <property type="match status" value="1"/>
</dbReference>
<dbReference type="NCBIfam" id="NF006090">
    <property type="entry name" value="PRK08242.1"/>
    <property type="match status" value="1"/>
</dbReference>
<dbReference type="InterPro" id="IPR020615">
    <property type="entry name" value="Thiolase_acyl_enz_int_AS"/>
</dbReference>
<dbReference type="PROSITE" id="PS00099">
    <property type="entry name" value="THIOLASE_3"/>
    <property type="match status" value="1"/>
</dbReference>
<dbReference type="InterPro" id="IPR002155">
    <property type="entry name" value="Thiolase"/>
</dbReference>
<dbReference type="EC" id="2.3.1.9" evidence="8"/>
<dbReference type="Pfam" id="PF02803">
    <property type="entry name" value="Thiolase_C"/>
    <property type="match status" value="1"/>
</dbReference>
<dbReference type="Pfam" id="PF00108">
    <property type="entry name" value="Thiolase_N"/>
    <property type="match status" value="1"/>
</dbReference>
<dbReference type="PANTHER" id="PTHR43365:SF1">
    <property type="entry name" value="ACETYL-COA C-ACYLTRANSFERASE"/>
    <property type="match status" value="1"/>
</dbReference>
<feature type="domain" description="Thiolase C-terminal" evidence="7">
    <location>
        <begin position="280"/>
        <end position="402"/>
    </location>
</feature>
<comment type="similarity">
    <text evidence="1 5">Belongs to the thiolase-like superfamily. Thiolase family.</text>
</comment>
<comment type="caution">
    <text evidence="8">The sequence shown here is derived from an EMBL/GenBank/DDBJ whole genome shotgun (WGS) entry which is preliminary data.</text>
</comment>
<dbReference type="NCBIfam" id="TIGR01930">
    <property type="entry name" value="AcCoA-C-Actrans"/>
    <property type="match status" value="1"/>
</dbReference>
<evidence type="ECO:0000256" key="5">
    <source>
        <dbReference type="RuleBase" id="RU003557"/>
    </source>
</evidence>
<accession>A0A4R4VA31</accession>
<proteinExistence type="inferred from homology"/>
<keyword evidence="3 5" id="KW-0012">Acyltransferase</keyword>
<gene>
    <name evidence="8" type="ORF">E1161_02215</name>
</gene>
<dbReference type="InterPro" id="IPR020610">
    <property type="entry name" value="Thiolase_AS"/>
</dbReference>
<feature type="domain" description="Thiolase N-terminal" evidence="6">
    <location>
        <begin position="6"/>
        <end position="229"/>
    </location>
</feature>
<dbReference type="Gene3D" id="3.40.47.10">
    <property type="match status" value="2"/>
</dbReference>
<evidence type="ECO:0000256" key="1">
    <source>
        <dbReference type="ARBA" id="ARBA00010982"/>
    </source>
</evidence>
<evidence type="ECO:0000256" key="3">
    <source>
        <dbReference type="ARBA" id="ARBA00023315"/>
    </source>
</evidence>
<dbReference type="PROSITE" id="PS00098">
    <property type="entry name" value="THIOLASE_1"/>
    <property type="match status" value="1"/>
</dbReference>
<dbReference type="PIRSF" id="PIRSF000429">
    <property type="entry name" value="Ac-CoA_Ac_transf"/>
    <property type="match status" value="1"/>
</dbReference>
<evidence type="ECO:0000313" key="8">
    <source>
        <dbReference type="EMBL" id="TDC96319.1"/>
    </source>
</evidence>
<dbReference type="Proteomes" id="UP000294744">
    <property type="component" value="Unassembled WGS sequence"/>
</dbReference>
<feature type="active site" description="Acyl-thioester intermediate" evidence="4">
    <location>
        <position position="92"/>
    </location>
</feature>
<dbReference type="EMBL" id="SMKV01000002">
    <property type="protein sequence ID" value="TDC96319.1"/>
    <property type="molecule type" value="Genomic_DNA"/>
</dbReference>
<feature type="active site" description="Proton acceptor" evidence="4">
    <location>
        <position position="389"/>
    </location>
</feature>